<evidence type="ECO:0000313" key="2">
    <source>
        <dbReference type="Proteomes" id="UP001320706"/>
    </source>
</evidence>
<reference evidence="1" key="1">
    <citation type="submission" date="2024-02" db="EMBL/GenBank/DDBJ databases">
        <title>Metagenome Assembled Genome of Zalaria obscura JY119.</title>
        <authorList>
            <person name="Vighnesh L."/>
            <person name="Jagadeeshwari U."/>
            <person name="Venkata Ramana C."/>
            <person name="Sasikala C."/>
        </authorList>
    </citation>
    <scope>NUCLEOTIDE SEQUENCE</scope>
    <source>
        <strain evidence="1">JY119</strain>
    </source>
</reference>
<comment type="caution">
    <text evidence="1">The sequence shown here is derived from an EMBL/GenBank/DDBJ whole genome shotgun (WGS) entry which is preliminary data.</text>
</comment>
<organism evidence="1 2">
    <name type="scientific">Zalaria obscura</name>
    <dbReference type="NCBI Taxonomy" id="2024903"/>
    <lineage>
        <taxon>Eukaryota</taxon>
        <taxon>Fungi</taxon>
        <taxon>Dikarya</taxon>
        <taxon>Ascomycota</taxon>
        <taxon>Pezizomycotina</taxon>
        <taxon>Dothideomycetes</taxon>
        <taxon>Dothideomycetidae</taxon>
        <taxon>Dothideales</taxon>
        <taxon>Zalariaceae</taxon>
        <taxon>Zalaria</taxon>
    </lineage>
</organism>
<protein>
    <submittedName>
        <fullName evidence="1">Uncharacterized protein</fullName>
    </submittedName>
</protein>
<keyword evidence="2" id="KW-1185">Reference proteome</keyword>
<gene>
    <name evidence="1" type="ORF">M8818_007802</name>
</gene>
<accession>A0ACC3S5A1</accession>
<dbReference type="Proteomes" id="UP001320706">
    <property type="component" value="Unassembled WGS sequence"/>
</dbReference>
<evidence type="ECO:0000313" key="1">
    <source>
        <dbReference type="EMBL" id="KAK8192630.1"/>
    </source>
</evidence>
<dbReference type="EMBL" id="JAMKPW020000044">
    <property type="protein sequence ID" value="KAK8192630.1"/>
    <property type="molecule type" value="Genomic_DNA"/>
</dbReference>
<name>A0ACC3S5A1_9PEZI</name>
<proteinExistence type="predicted"/>
<sequence>MKNPRLRGADLYVARLGSCKDDEFKSRTTSGANVPGRDGSSLVDLTPTAEVEKSPDSNTGSTSDMSLVQSKSSLTSTGSLHEELKHSHSRSRSQSEGAARDMATTASDHSAVHASRPCYRCIVYMHSVGIRRVFWTNDKGQWEGGKVRDLMDALDGGGGEEGPGEASGIKGGPLGNGVFVTKHEVLMLRRLMGEN</sequence>